<dbReference type="SUPFAM" id="SSF53448">
    <property type="entry name" value="Nucleotide-diphospho-sugar transferases"/>
    <property type="match status" value="1"/>
</dbReference>
<dbReference type="CDD" id="cd00761">
    <property type="entry name" value="Glyco_tranf_GTA_type"/>
    <property type="match status" value="1"/>
</dbReference>
<keyword evidence="2 5" id="KW-0328">Glycosyltransferase</keyword>
<evidence type="ECO:0000313" key="6">
    <source>
        <dbReference type="Proteomes" id="UP000049455"/>
    </source>
</evidence>
<dbReference type="GO" id="GO:0016757">
    <property type="term" value="F:glycosyltransferase activity"/>
    <property type="evidence" value="ECO:0007669"/>
    <property type="project" value="UniProtKB-KW"/>
</dbReference>
<dbReference type="EMBL" id="CYPR01000103">
    <property type="protein sequence ID" value="CUH38964.1"/>
    <property type="molecule type" value="Genomic_DNA"/>
</dbReference>
<dbReference type="STRING" id="313367.JSE7799_01683"/>
<protein>
    <submittedName>
        <fullName evidence="5">Putative glycosyltransferase EpsJ</fullName>
        <ecNumber evidence="5">2.4.-.-</ecNumber>
    </submittedName>
</protein>
<feature type="domain" description="Glycosyltransferase 2-like" evidence="4">
    <location>
        <begin position="223"/>
        <end position="338"/>
    </location>
</feature>
<dbReference type="InterPro" id="IPR029044">
    <property type="entry name" value="Nucleotide-diphossugar_trans"/>
</dbReference>
<evidence type="ECO:0000256" key="3">
    <source>
        <dbReference type="ARBA" id="ARBA00022679"/>
    </source>
</evidence>
<dbReference type="Proteomes" id="UP000049455">
    <property type="component" value="Unassembled WGS sequence"/>
</dbReference>
<evidence type="ECO:0000313" key="5">
    <source>
        <dbReference type="EMBL" id="CUH38964.1"/>
    </source>
</evidence>
<proteinExistence type="inferred from homology"/>
<name>A0A0M7BAW7_9RHOB</name>
<dbReference type="Gene3D" id="3.90.550.10">
    <property type="entry name" value="Spore Coat Polysaccharide Biosynthesis Protein SpsA, Chain A"/>
    <property type="match status" value="1"/>
</dbReference>
<dbReference type="InterPro" id="IPR050834">
    <property type="entry name" value="Glycosyltransf_2"/>
</dbReference>
<dbReference type="Pfam" id="PF00535">
    <property type="entry name" value="Glycos_transf_2"/>
    <property type="match status" value="1"/>
</dbReference>
<dbReference type="Gene3D" id="3.40.50.2000">
    <property type="entry name" value="Glycogen Phosphorylase B"/>
    <property type="match status" value="2"/>
</dbReference>
<dbReference type="EC" id="2.4.-.-" evidence="5"/>
<keyword evidence="6" id="KW-1185">Reference proteome</keyword>
<sequence>MNLTDAGWRILRERFDPEWYLARYGDVRQAALNPWAHFTSHGHAERRQPFSSRALDLDHLLWRGYAARSLPELEALVDGADPLERSAAAWVLARWHATQGAWNAARSVLNRIGDTPETRLLVPHAGPEFLGVQAELACGNPDRAEQWIAAAARRDMVAAADLALSRVAVAAGRGASDAELSGILGSLYADAGLAAVSLAGSGSTRFDRLSAVPGAAAKGPLVSVIVPVHNAAATLPQALAGLLAQDWISLEILAVDDASTDESVAIAEATGDARIRVLRQPHNEGAYTARNAGLAAARGEMITVHDADDWSHPSKIRLQVEALLSDPAAMASVSHWARVDDALYPALWRIEAGWTHRNVSSLMIRASLRETLGFWDRVRVNADTEHYYRILAAFGPRAITEVRPGLPLAFGRTSPTSLTMRAETHISTQFRGARRDYLDAARVWHGIGGSLFLPEHPDHRSFEAPQALGPKEPPGALSDFEVLRASTLFDQGWYLEANEDVLMADTPPAQHYLENSGVEGRDPGPRFSSSAYAHVHGLDPETPPLLHYLRAGGEHGSGLFNFSGTGGGSGDRVLVFAHAAGQAVFGAERSFLDMLNRIAREGAAPVAVLPSLGSAAYLDAIRAKAAHVEILPQLWRRLGRNPHAVSVAECRALIRRHEARVVHVNTLVLDAPLAAARAEGVETVVHVRELLAEDPALCRILGGTAEEVRTTVLAEADRFVANSPLVHGWLGVPERTKIRLNMVDDALFSVPFLPRRELRVALVSSNIAKKGLGDVIAVAHRVGEVSERVRFVLVGPESADLKALGPLPENVTLAGYAASPMDAMAQADVVLSVSQFAESFGRTVLEAMAAGRPVICYDRGTPPWLVGRGEEAGGIVVSPDRPHSVARAVLALEAARIGLDRLSKRARVRARELQQAGGGSETTGA</sequence>
<reference evidence="5 6" key="1">
    <citation type="submission" date="2015-09" db="EMBL/GenBank/DDBJ databases">
        <authorList>
            <person name="Jackson K.R."/>
            <person name="Lunt B.L."/>
            <person name="Fisher J.N.B."/>
            <person name="Gardner A.V."/>
            <person name="Bailey M.E."/>
            <person name="Deus L.M."/>
            <person name="Earl A.S."/>
            <person name="Gibby P.D."/>
            <person name="Hartmann K.A."/>
            <person name="Liu J.E."/>
            <person name="Manci A.M."/>
            <person name="Nielsen D.A."/>
            <person name="Solomon M.B."/>
            <person name="Breakwell D.P."/>
            <person name="Burnett S.H."/>
            <person name="Grose J.H."/>
        </authorList>
    </citation>
    <scope>NUCLEOTIDE SEQUENCE [LARGE SCALE GENOMIC DNA]</scope>
    <source>
        <strain evidence="5 6">CECT 7799</strain>
    </source>
</reference>
<dbReference type="SUPFAM" id="SSF53756">
    <property type="entry name" value="UDP-Glycosyltransferase/glycogen phosphorylase"/>
    <property type="match status" value="1"/>
</dbReference>
<dbReference type="AlphaFoldDB" id="A0A0M7BAW7"/>
<comment type="similarity">
    <text evidence="1">Belongs to the glycosyltransferase 2 family.</text>
</comment>
<evidence type="ECO:0000259" key="4">
    <source>
        <dbReference type="Pfam" id="PF00535"/>
    </source>
</evidence>
<gene>
    <name evidence="5" type="primary">epsJ</name>
    <name evidence="5" type="ORF">JSE7799_01683</name>
</gene>
<dbReference type="PANTHER" id="PTHR43685">
    <property type="entry name" value="GLYCOSYLTRANSFERASE"/>
    <property type="match status" value="1"/>
</dbReference>
<dbReference type="Pfam" id="PF13692">
    <property type="entry name" value="Glyco_trans_1_4"/>
    <property type="match status" value="1"/>
</dbReference>
<dbReference type="PANTHER" id="PTHR43685:SF5">
    <property type="entry name" value="GLYCOSYLTRANSFERASE EPSE-RELATED"/>
    <property type="match status" value="1"/>
</dbReference>
<evidence type="ECO:0000256" key="2">
    <source>
        <dbReference type="ARBA" id="ARBA00022676"/>
    </source>
</evidence>
<dbReference type="CDD" id="cd03801">
    <property type="entry name" value="GT4_PimA-like"/>
    <property type="match status" value="1"/>
</dbReference>
<accession>A0A0M7BAW7</accession>
<evidence type="ECO:0000256" key="1">
    <source>
        <dbReference type="ARBA" id="ARBA00006739"/>
    </source>
</evidence>
<keyword evidence="3 5" id="KW-0808">Transferase</keyword>
<dbReference type="InterPro" id="IPR001173">
    <property type="entry name" value="Glyco_trans_2-like"/>
</dbReference>
<organism evidence="5 6">
    <name type="scientific">Jannaschia seosinensis</name>
    <dbReference type="NCBI Taxonomy" id="313367"/>
    <lineage>
        <taxon>Bacteria</taxon>
        <taxon>Pseudomonadati</taxon>
        <taxon>Pseudomonadota</taxon>
        <taxon>Alphaproteobacteria</taxon>
        <taxon>Rhodobacterales</taxon>
        <taxon>Roseobacteraceae</taxon>
        <taxon>Jannaschia</taxon>
    </lineage>
</organism>